<evidence type="ECO:0000256" key="4">
    <source>
        <dbReference type="PROSITE-ProRule" id="PRU00335"/>
    </source>
</evidence>
<evidence type="ECO:0000256" key="3">
    <source>
        <dbReference type="ARBA" id="ARBA00023163"/>
    </source>
</evidence>
<proteinExistence type="predicted"/>
<dbReference type="RefSeq" id="WP_230367856.1">
    <property type="nucleotide sequence ID" value="NZ_JAJALK010000016.1"/>
</dbReference>
<dbReference type="GO" id="GO:0003700">
    <property type="term" value="F:DNA-binding transcription factor activity"/>
    <property type="evidence" value="ECO:0007669"/>
    <property type="project" value="TreeGrafter"/>
</dbReference>
<organism evidence="7 8">
    <name type="scientific">Methylobacterium brachiatum</name>
    <dbReference type="NCBI Taxonomy" id="269660"/>
    <lineage>
        <taxon>Bacteria</taxon>
        <taxon>Pseudomonadati</taxon>
        <taxon>Pseudomonadota</taxon>
        <taxon>Alphaproteobacteria</taxon>
        <taxon>Hyphomicrobiales</taxon>
        <taxon>Methylobacteriaceae</taxon>
        <taxon>Methylobacterium</taxon>
    </lineage>
</organism>
<gene>
    <name evidence="7" type="ORF">QO001_005549</name>
</gene>
<protein>
    <submittedName>
        <fullName evidence="7">AcrR family transcriptional regulator</fullName>
    </submittedName>
</protein>
<dbReference type="Gene3D" id="1.10.357.10">
    <property type="entry name" value="Tetracycline Repressor, domain 2"/>
    <property type="match status" value="1"/>
</dbReference>
<dbReference type="SUPFAM" id="SSF46689">
    <property type="entry name" value="Homeodomain-like"/>
    <property type="match status" value="1"/>
</dbReference>
<feature type="region of interest" description="Disordered" evidence="5">
    <location>
        <begin position="1"/>
        <end position="27"/>
    </location>
</feature>
<dbReference type="InterPro" id="IPR001647">
    <property type="entry name" value="HTH_TetR"/>
</dbReference>
<dbReference type="PANTHER" id="PTHR30055:SF234">
    <property type="entry name" value="HTH-TYPE TRANSCRIPTIONAL REGULATOR BETI"/>
    <property type="match status" value="1"/>
</dbReference>
<keyword evidence="3" id="KW-0804">Transcription</keyword>
<evidence type="ECO:0000259" key="6">
    <source>
        <dbReference type="PROSITE" id="PS50977"/>
    </source>
</evidence>
<name>A0AAJ1WYL2_9HYPH</name>
<dbReference type="Pfam" id="PF00440">
    <property type="entry name" value="TetR_N"/>
    <property type="match status" value="1"/>
</dbReference>
<dbReference type="InterPro" id="IPR036271">
    <property type="entry name" value="Tet_transcr_reg_TetR-rel_C_sf"/>
</dbReference>
<dbReference type="GO" id="GO:0000976">
    <property type="term" value="F:transcription cis-regulatory region binding"/>
    <property type="evidence" value="ECO:0007669"/>
    <property type="project" value="TreeGrafter"/>
</dbReference>
<feature type="DNA-binding region" description="H-T-H motif" evidence="4">
    <location>
        <begin position="47"/>
        <end position="66"/>
    </location>
</feature>
<feature type="region of interest" description="Disordered" evidence="5">
    <location>
        <begin position="219"/>
        <end position="242"/>
    </location>
</feature>
<dbReference type="InterPro" id="IPR050109">
    <property type="entry name" value="HTH-type_TetR-like_transc_reg"/>
</dbReference>
<keyword evidence="1" id="KW-0805">Transcription regulation</keyword>
<reference evidence="7" key="1">
    <citation type="submission" date="2023-07" db="EMBL/GenBank/DDBJ databases">
        <title>Genomic Encyclopedia of Type Strains, Phase IV (KMG-IV): sequencing the most valuable type-strain genomes for metagenomic binning, comparative biology and taxonomic classification.</title>
        <authorList>
            <person name="Goeker M."/>
        </authorList>
    </citation>
    <scope>NUCLEOTIDE SEQUENCE</scope>
    <source>
        <strain evidence="7">DSM 19569</strain>
    </source>
</reference>
<dbReference type="PROSITE" id="PS50977">
    <property type="entry name" value="HTH_TETR_2"/>
    <property type="match status" value="1"/>
</dbReference>
<dbReference type="AlphaFoldDB" id="A0AAJ1WYL2"/>
<dbReference type="EMBL" id="JAUSWL010000015">
    <property type="protein sequence ID" value="MDQ0546597.1"/>
    <property type="molecule type" value="Genomic_DNA"/>
</dbReference>
<evidence type="ECO:0000256" key="1">
    <source>
        <dbReference type="ARBA" id="ARBA00023015"/>
    </source>
</evidence>
<dbReference type="SUPFAM" id="SSF48498">
    <property type="entry name" value="Tetracyclin repressor-like, C-terminal domain"/>
    <property type="match status" value="1"/>
</dbReference>
<keyword evidence="2 4" id="KW-0238">DNA-binding</keyword>
<feature type="domain" description="HTH tetR-type" evidence="6">
    <location>
        <begin position="24"/>
        <end position="84"/>
    </location>
</feature>
<accession>A0AAJ1WYL2</accession>
<evidence type="ECO:0000313" key="7">
    <source>
        <dbReference type="EMBL" id="MDQ0546597.1"/>
    </source>
</evidence>
<comment type="caution">
    <text evidence="7">The sequence shown here is derived from an EMBL/GenBank/DDBJ whole genome shotgun (WGS) entry which is preliminary data.</text>
</comment>
<dbReference type="Proteomes" id="UP001223420">
    <property type="component" value="Unassembled WGS sequence"/>
</dbReference>
<evidence type="ECO:0000256" key="5">
    <source>
        <dbReference type="SAM" id="MobiDB-lite"/>
    </source>
</evidence>
<evidence type="ECO:0000256" key="2">
    <source>
        <dbReference type="ARBA" id="ARBA00023125"/>
    </source>
</evidence>
<sequence>MARIDEPAGCVRKRPRGRPTRDRPDGRQGLLRAATYAFAAHGFDGADIRSITLAADVSPNLVRVHFGSKAELWEACLDAIVAAAQPTMAEVAALAADPGQPLYDRLRAVIGRVAAFYAAHPDVRDFVSRHGSETPERAALLTERLLRPAYETTRALFAAGIAAGIVRSSHPALFFALVNNAVSQPPAFPTLLNRLAPEIDLAEARARMTETVIASLLHPATDSARAPATPAPETGPNECPAS</sequence>
<dbReference type="PANTHER" id="PTHR30055">
    <property type="entry name" value="HTH-TYPE TRANSCRIPTIONAL REGULATOR RUTR"/>
    <property type="match status" value="1"/>
</dbReference>
<evidence type="ECO:0000313" key="8">
    <source>
        <dbReference type="Proteomes" id="UP001223420"/>
    </source>
</evidence>
<dbReference type="InterPro" id="IPR009057">
    <property type="entry name" value="Homeodomain-like_sf"/>
</dbReference>